<dbReference type="AlphaFoldDB" id="A0A2T7PXH4"/>
<keyword evidence="2" id="KW-1185">Reference proteome</keyword>
<sequence length="149" mass="16498">MLEHYDCLGLRNCVLFISSKRHQGVLRRRVTPISTEELVRPAHATHSQECLWSTEVRSLACALADETDAGEDELAAPFPAPPSHDILATTSYYTPPPERRVRWALTLNVTLLRVTSGRRGASVSGKDAMEFTEADLSSPRIVLRRGSSP</sequence>
<gene>
    <name evidence="1" type="ORF">C0Q70_00720</name>
</gene>
<organism evidence="1 2">
    <name type="scientific">Pomacea canaliculata</name>
    <name type="common">Golden apple snail</name>
    <dbReference type="NCBI Taxonomy" id="400727"/>
    <lineage>
        <taxon>Eukaryota</taxon>
        <taxon>Metazoa</taxon>
        <taxon>Spiralia</taxon>
        <taxon>Lophotrochozoa</taxon>
        <taxon>Mollusca</taxon>
        <taxon>Gastropoda</taxon>
        <taxon>Caenogastropoda</taxon>
        <taxon>Architaenioglossa</taxon>
        <taxon>Ampullarioidea</taxon>
        <taxon>Ampullariidae</taxon>
        <taxon>Pomacea</taxon>
    </lineage>
</organism>
<evidence type="ECO:0000313" key="1">
    <source>
        <dbReference type="EMBL" id="PVD38109.1"/>
    </source>
</evidence>
<comment type="caution">
    <text evidence="1">The sequence shown here is derived from an EMBL/GenBank/DDBJ whole genome shotgun (WGS) entry which is preliminary data.</text>
</comment>
<dbReference type="EMBL" id="PZQS01000001">
    <property type="protein sequence ID" value="PVD38109.1"/>
    <property type="molecule type" value="Genomic_DNA"/>
</dbReference>
<reference evidence="1 2" key="1">
    <citation type="submission" date="2018-04" db="EMBL/GenBank/DDBJ databases">
        <title>The genome of golden apple snail Pomacea canaliculata provides insight into stress tolerance and invasive adaptation.</title>
        <authorList>
            <person name="Liu C."/>
            <person name="Liu B."/>
            <person name="Ren Y."/>
            <person name="Zhang Y."/>
            <person name="Wang H."/>
            <person name="Li S."/>
            <person name="Jiang F."/>
            <person name="Yin L."/>
            <person name="Zhang G."/>
            <person name="Qian W."/>
            <person name="Fan W."/>
        </authorList>
    </citation>
    <scope>NUCLEOTIDE SEQUENCE [LARGE SCALE GENOMIC DNA]</scope>
    <source>
        <strain evidence="1">SZHN2017</strain>
        <tissue evidence="1">Muscle</tissue>
    </source>
</reference>
<proteinExistence type="predicted"/>
<protein>
    <submittedName>
        <fullName evidence="1">Uncharacterized protein</fullName>
    </submittedName>
</protein>
<accession>A0A2T7PXH4</accession>
<name>A0A2T7PXH4_POMCA</name>
<evidence type="ECO:0000313" key="2">
    <source>
        <dbReference type="Proteomes" id="UP000245119"/>
    </source>
</evidence>
<dbReference type="Proteomes" id="UP000245119">
    <property type="component" value="Linkage Group LG1"/>
</dbReference>